<dbReference type="EMBL" id="JAJJMB010001336">
    <property type="protein sequence ID" value="KAI3957329.1"/>
    <property type="molecule type" value="Genomic_DNA"/>
</dbReference>
<evidence type="ECO:0000259" key="4">
    <source>
        <dbReference type="Pfam" id="PF14432"/>
    </source>
</evidence>
<feature type="repeat" description="PPR" evidence="3">
    <location>
        <begin position="409"/>
        <end position="443"/>
    </location>
</feature>
<proteinExistence type="inferred from homology"/>
<dbReference type="InterPro" id="IPR046849">
    <property type="entry name" value="E2_motif"/>
</dbReference>
<dbReference type="Pfam" id="PF20430">
    <property type="entry name" value="Eplus_motif"/>
    <property type="match status" value="1"/>
</dbReference>
<accession>A0AAD4XWJ6</accession>
<sequence length="716" mass="80926">MGNPSPVSLLDSCTTIKQALQTHAQIIVNGSHKDIYPLSRLISFFSLSGTPIGLDYSHRLFKQIDKPNVFIWNTMIRGHSRSESPQESVYFFKSMIVQGFVSPNNFTFPFLINSCAKSSSIKSGQGIHSYIIKTGFESNLFTKNSLIAFYSTVDKLDYARQLLDESCNRDLVSFNTMINGYARGGRPAEALSLFNEMRVSGILPDEYTIVALISAWSFLGDQKTGKQIHSLAYKNLNFNETSVLLKTALVDMYAKCGLMEMAHLVFCKMGMRKSIEAWSAMISGYVRSGELDMAQELFNQMEERDLVCWTAMISGYCQMGKYKEALELFKEMEKFGIKPDEVTLATVISACARSGALDLGKKLHQQCIESEFFNFNPIVITAIIDMYGKCGSIETAVNIFREVPRKSRTVFLFNAIISGLAQHGLGNTAIDIFLEMESDGLRPDEITFTAILSSCSHTGLIEEGKKLFDSMFMVHGITPENEHYCCMVDLFGRSGRLKEAYEFIQKMPTDSDPVVWRSFMGACRIHGNVEMGEIAGKRLLELDPDHGARYVLLFNMFSNVNRWEDARTVRKVMDERGIQKPPGWSYIELNGTLHQFVASDKSHPQRKEIELTLEKVTKRLKSAGYVPDTARVLFDIDEEEKETVISYHSEKLALAFGLINLGPEATIRIVKNLRICGDCHTAFKIFSDVYCREVIVRDTIRFHHFTNGICSCKDYW</sequence>
<dbReference type="Pfam" id="PF01535">
    <property type="entry name" value="PPR"/>
    <property type="match status" value="3"/>
</dbReference>
<evidence type="ECO:0000256" key="2">
    <source>
        <dbReference type="ARBA" id="ARBA00022737"/>
    </source>
</evidence>
<dbReference type="NCBIfam" id="TIGR00756">
    <property type="entry name" value="PPR"/>
    <property type="match status" value="6"/>
</dbReference>
<dbReference type="GO" id="GO:0008270">
    <property type="term" value="F:zinc ion binding"/>
    <property type="evidence" value="ECO:0007669"/>
    <property type="project" value="InterPro"/>
</dbReference>
<dbReference type="InterPro" id="IPR011990">
    <property type="entry name" value="TPR-like_helical_dom_sf"/>
</dbReference>
<evidence type="ECO:0000313" key="5">
    <source>
        <dbReference type="EMBL" id="KAI3957329.1"/>
    </source>
</evidence>
<dbReference type="Pfam" id="PF13041">
    <property type="entry name" value="PPR_2"/>
    <property type="match status" value="4"/>
</dbReference>
<feature type="repeat" description="PPR" evidence="3">
    <location>
        <begin position="444"/>
        <end position="479"/>
    </location>
</feature>
<dbReference type="PANTHER" id="PTHR47926:SF533">
    <property type="entry name" value="DYW DOMAIN-CONTAINING PROTEIN"/>
    <property type="match status" value="1"/>
</dbReference>
<dbReference type="FunFam" id="1.25.40.10:FF:000470">
    <property type="entry name" value="Pentatricopeptide repeat-containing protein At5g66520"/>
    <property type="match status" value="1"/>
</dbReference>
<dbReference type="AlphaFoldDB" id="A0AAD4XWJ6"/>
<dbReference type="PANTHER" id="PTHR47926">
    <property type="entry name" value="PENTATRICOPEPTIDE REPEAT-CONTAINING PROTEIN"/>
    <property type="match status" value="1"/>
</dbReference>
<feature type="repeat" description="PPR" evidence="3">
    <location>
        <begin position="274"/>
        <end position="304"/>
    </location>
</feature>
<keyword evidence="2" id="KW-0677">Repeat</keyword>
<organism evidence="5 6">
    <name type="scientific">Papaver atlanticum</name>
    <dbReference type="NCBI Taxonomy" id="357466"/>
    <lineage>
        <taxon>Eukaryota</taxon>
        <taxon>Viridiplantae</taxon>
        <taxon>Streptophyta</taxon>
        <taxon>Embryophyta</taxon>
        <taxon>Tracheophyta</taxon>
        <taxon>Spermatophyta</taxon>
        <taxon>Magnoliopsida</taxon>
        <taxon>Ranunculales</taxon>
        <taxon>Papaveraceae</taxon>
        <taxon>Papaveroideae</taxon>
        <taxon>Papaver</taxon>
    </lineage>
</organism>
<dbReference type="GO" id="GO:0009451">
    <property type="term" value="P:RNA modification"/>
    <property type="evidence" value="ECO:0007669"/>
    <property type="project" value="InterPro"/>
</dbReference>
<dbReference type="Gene3D" id="1.25.40.10">
    <property type="entry name" value="Tetratricopeptide repeat domain"/>
    <property type="match status" value="4"/>
</dbReference>
<comment type="similarity">
    <text evidence="1">Belongs to the PPR family. PCMP-H subfamily.</text>
</comment>
<keyword evidence="6" id="KW-1185">Reference proteome</keyword>
<gene>
    <name evidence="5" type="ORF">MKW98_003050</name>
</gene>
<protein>
    <recommendedName>
        <fullName evidence="4">DYW domain-containing protein</fullName>
    </recommendedName>
</protein>
<dbReference type="InterPro" id="IPR046960">
    <property type="entry name" value="PPR_At4g14850-like_plant"/>
</dbReference>
<dbReference type="SUPFAM" id="SSF48452">
    <property type="entry name" value="TPR-like"/>
    <property type="match status" value="2"/>
</dbReference>
<feature type="repeat" description="PPR" evidence="3">
    <location>
        <begin position="68"/>
        <end position="102"/>
    </location>
</feature>
<feature type="repeat" description="PPR" evidence="3">
    <location>
        <begin position="305"/>
        <end position="339"/>
    </location>
</feature>
<dbReference type="InterPro" id="IPR046848">
    <property type="entry name" value="E_motif"/>
</dbReference>
<dbReference type="Proteomes" id="UP001202328">
    <property type="component" value="Unassembled WGS sequence"/>
</dbReference>
<name>A0AAD4XWJ6_9MAGN</name>
<dbReference type="FunFam" id="1.25.40.10:FF:000690">
    <property type="entry name" value="Pentatricopeptide repeat-containing protein"/>
    <property type="match status" value="1"/>
</dbReference>
<evidence type="ECO:0000256" key="1">
    <source>
        <dbReference type="ARBA" id="ARBA00006643"/>
    </source>
</evidence>
<feature type="repeat" description="PPR" evidence="3">
    <location>
        <begin position="170"/>
        <end position="204"/>
    </location>
</feature>
<dbReference type="InterPro" id="IPR002885">
    <property type="entry name" value="PPR_rpt"/>
</dbReference>
<dbReference type="InterPro" id="IPR032867">
    <property type="entry name" value="DYW_dom"/>
</dbReference>
<dbReference type="Pfam" id="PF14432">
    <property type="entry name" value="DYW_deaminase"/>
    <property type="match status" value="1"/>
</dbReference>
<reference evidence="5" key="1">
    <citation type="submission" date="2022-04" db="EMBL/GenBank/DDBJ databases">
        <title>A functionally conserved STORR gene fusion in Papaver species that diverged 16.8 million years ago.</title>
        <authorList>
            <person name="Catania T."/>
        </authorList>
    </citation>
    <scope>NUCLEOTIDE SEQUENCE</scope>
    <source>
        <strain evidence="5">S-188037</strain>
    </source>
</reference>
<dbReference type="Pfam" id="PF20431">
    <property type="entry name" value="E_motif"/>
    <property type="match status" value="1"/>
</dbReference>
<evidence type="ECO:0000313" key="6">
    <source>
        <dbReference type="Proteomes" id="UP001202328"/>
    </source>
</evidence>
<dbReference type="GO" id="GO:0003729">
    <property type="term" value="F:mRNA binding"/>
    <property type="evidence" value="ECO:0007669"/>
    <property type="project" value="UniProtKB-ARBA"/>
</dbReference>
<dbReference type="PROSITE" id="PS51375">
    <property type="entry name" value="PPR"/>
    <property type="match status" value="6"/>
</dbReference>
<feature type="domain" description="DYW" evidence="4">
    <location>
        <begin position="624"/>
        <end position="716"/>
    </location>
</feature>
<dbReference type="FunFam" id="1.25.40.10:FF:000348">
    <property type="entry name" value="Pentatricopeptide repeat-containing protein chloroplastic"/>
    <property type="match status" value="1"/>
</dbReference>
<comment type="caution">
    <text evidence="5">The sequence shown here is derived from an EMBL/GenBank/DDBJ whole genome shotgun (WGS) entry which is preliminary data.</text>
</comment>
<evidence type="ECO:0000256" key="3">
    <source>
        <dbReference type="PROSITE-ProRule" id="PRU00708"/>
    </source>
</evidence>